<dbReference type="AlphaFoldDB" id="A0A8S4Q6C1"/>
<proteinExistence type="predicted"/>
<evidence type="ECO:0000256" key="1">
    <source>
        <dbReference type="SAM" id="SignalP"/>
    </source>
</evidence>
<name>A0A8S4Q6C1_OWEFU</name>
<comment type="caution">
    <text evidence="2">The sequence shown here is derived from an EMBL/GenBank/DDBJ whole genome shotgun (WGS) entry which is preliminary data.</text>
</comment>
<feature type="non-terminal residue" evidence="2">
    <location>
        <position position="1"/>
    </location>
</feature>
<gene>
    <name evidence="2" type="ORF">OFUS_LOCUS26019</name>
</gene>
<dbReference type="EMBL" id="CAIIXF020000012">
    <property type="protein sequence ID" value="CAH1802329.1"/>
    <property type="molecule type" value="Genomic_DNA"/>
</dbReference>
<dbReference type="Proteomes" id="UP000749559">
    <property type="component" value="Unassembled WGS sequence"/>
</dbReference>
<accession>A0A8S4Q6C1</accession>
<dbReference type="CDD" id="cd22823">
    <property type="entry name" value="Gal_Rha_Lectin"/>
    <property type="match status" value="1"/>
</dbReference>
<keyword evidence="3" id="KW-1185">Reference proteome</keyword>
<reference evidence="2" key="1">
    <citation type="submission" date="2022-03" db="EMBL/GenBank/DDBJ databases">
        <authorList>
            <person name="Martin C."/>
        </authorList>
    </citation>
    <scope>NUCLEOTIDE SEQUENCE</scope>
</reference>
<protein>
    <submittedName>
        <fullName evidence="2">Uncharacterized protein</fullName>
    </submittedName>
</protein>
<sequence length="166" mass="18302">MKAVLVLIWVWIVVVNQLDAVSSVYQTRYEQLGPGCKRLCISTKYFNLTCPSGQIINITDAIIGSRLIHPLLECTNATIRCISANLSRIAYIKQQCDNKLNCSFAPNISGSCIPRIGLPFGNNFEQVCFECYGIRSTSLTTSEIGTRYSSTTGHVATKPRTTLSSK</sequence>
<feature type="chain" id="PRO_5035918396" evidence="1">
    <location>
        <begin position="21"/>
        <end position="166"/>
    </location>
</feature>
<evidence type="ECO:0000313" key="2">
    <source>
        <dbReference type="EMBL" id="CAH1802329.1"/>
    </source>
</evidence>
<keyword evidence="1" id="KW-0732">Signal</keyword>
<feature type="signal peptide" evidence="1">
    <location>
        <begin position="1"/>
        <end position="20"/>
    </location>
</feature>
<evidence type="ECO:0000313" key="3">
    <source>
        <dbReference type="Proteomes" id="UP000749559"/>
    </source>
</evidence>
<organism evidence="2 3">
    <name type="scientific">Owenia fusiformis</name>
    <name type="common">Polychaete worm</name>
    <dbReference type="NCBI Taxonomy" id="6347"/>
    <lineage>
        <taxon>Eukaryota</taxon>
        <taxon>Metazoa</taxon>
        <taxon>Spiralia</taxon>
        <taxon>Lophotrochozoa</taxon>
        <taxon>Annelida</taxon>
        <taxon>Polychaeta</taxon>
        <taxon>Sedentaria</taxon>
        <taxon>Canalipalpata</taxon>
        <taxon>Sabellida</taxon>
        <taxon>Oweniida</taxon>
        <taxon>Oweniidae</taxon>
        <taxon>Owenia</taxon>
    </lineage>
</organism>